<dbReference type="InterPro" id="IPR002347">
    <property type="entry name" value="SDR_fam"/>
</dbReference>
<evidence type="ECO:0000256" key="2">
    <source>
        <dbReference type="ARBA" id="ARBA00022857"/>
    </source>
</evidence>
<protein>
    <recommendedName>
        <fullName evidence="6">NAD(P)-binding protein</fullName>
    </recommendedName>
</protein>
<dbReference type="EMBL" id="JAVRRJ010000002">
    <property type="protein sequence ID" value="KAK5088457.1"/>
    <property type="molecule type" value="Genomic_DNA"/>
</dbReference>
<keyword evidence="5" id="KW-1185">Reference proteome</keyword>
<organism evidence="4 5">
    <name type="scientific">Lithohypha guttulata</name>
    <dbReference type="NCBI Taxonomy" id="1690604"/>
    <lineage>
        <taxon>Eukaryota</taxon>
        <taxon>Fungi</taxon>
        <taxon>Dikarya</taxon>
        <taxon>Ascomycota</taxon>
        <taxon>Pezizomycotina</taxon>
        <taxon>Eurotiomycetes</taxon>
        <taxon>Chaetothyriomycetidae</taxon>
        <taxon>Chaetothyriales</taxon>
        <taxon>Trichomeriaceae</taxon>
        <taxon>Lithohypha</taxon>
    </lineage>
</organism>
<evidence type="ECO:0000256" key="3">
    <source>
        <dbReference type="ARBA" id="ARBA00023002"/>
    </source>
</evidence>
<dbReference type="InterPro" id="IPR020904">
    <property type="entry name" value="Sc_DH/Rdtase_CS"/>
</dbReference>
<keyword evidence="3" id="KW-0560">Oxidoreductase</keyword>
<evidence type="ECO:0000313" key="5">
    <source>
        <dbReference type="Proteomes" id="UP001309876"/>
    </source>
</evidence>
<dbReference type="Gene3D" id="3.40.50.720">
    <property type="entry name" value="NAD(P)-binding Rossmann-like Domain"/>
    <property type="match status" value="1"/>
</dbReference>
<dbReference type="GO" id="GO:0016491">
    <property type="term" value="F:oxidoreductase activity"/>
    <property type="evidence" value="ECO:0007669"/>
    <property type="project" value="UniProtKB-KW"/>
</dbReference>
<reference evidence="4 5" key="1">
    <citation type="submission" date="2023-08" db="EMBL/GenBank/DDBJ databases">
        <title>Black Yeasts Isolated from many extreme environments.</title>
        <authorList>
            <person name="Coleine C."/>
            <person name="Stajich J.E."/>
            <person name="Selbmann L."/>
        </authorList>
    </citation>
    <scope>NUCLEOTIDE SEQUENCE [LARGE SCALE GENOMIC DNA]</scope>
    <source>
        <strain evidence="4 5">CCFEE 5910</strain>
    </source>
</reference>
<comment type="similarity">
    <text evidence="1">Belongs to the short-chain dehydrogenases/reductases (SDR) family.</text>
</comment>
<comment type="caution">
    <text evidence="4">The sequence shown here is derived from an EMBL/GenBank/DDBJ whole genome shotgun (WGS) entry which is preliminary data.</text>
</comment>
<dbReference type="PROSITE" id="PS00061">
    <property type="entry name" value="ADH_SHORT"/>
    <property type="match status" value="1"/>
</dbReference>
<sequence length="277" mass="30344">MSKNFLITGAARGIGRGLSRLLLTKGHRVFLFDNNKSELEHLRHHLPKLCPGIDSSNWHIEEGDLTRPSDISQAASQATSFFNGELDCLINNAFSGPVGTTAFAELSLEEWNRIIQTNLTGTMLMTQACLPILRRKREQGDGHENVCSSVINMSSTRARQSEPNSEGYATTKAGLIGMTQALACSLAASDEYHAVSVNAILPGWINVVNECKDGDVNGKSWEDGLSKDDHRWHWTGRVGKVDDILRAVEYLVSSGGFVTGQEIVVDGGVTRRMVYPE</sequence>
<dbReference type="PANTHER" id="PTHR24321">
    <property type="entry name" value="DEHYDROGENASES, SHORT CHAIN"/>
    <property type="match status" value="1"/>
</dbReference>
<dbReference type="CDD" id="cd05233">
    <property type="entry name" value="SDR_c"/>
    <property type="match status" value="1"/>
</dbReference>
<dbReference type="SUPFAM" id="SSF51735">
    <property type="entry name" value="NAD(P)-binding Rossmann-fold domains"/>
    <property type="match status" value="1"/>
</dbReference>
<keyword evidence="2" id="KW-0521">NADP</keyword>
<dbReference type="PRINTS" id="PR00080">
    <property type="entry name" value="SDRFAMILY"/>
</dbReference>
<gene>
    <name evidence="4" type="ORF">LTR05_002675</name>
</gene>
<proteinExistence type="inferred from homology"/>
<evidence type="ECO:0000313" key="4">
    <source>
        <dbReference type="EMBL" id="KAK5088457.1"/>
    </source>
</evidence>
<dbReference type="AlphaFoldDB" id="A0AAN7T4B7"/>
<evidence type="ECO:0008006" key="6">
    <source>
        <dbReference type="Google" id="ProtNLM"/>
    </source>
</evidence>
<dbReference type="PRINTS" id="PR00081">
    <property type="entry name" value="GDHRDH"/>
</dbReference>
<dbReference type="InterPro" id="IPR036291">
    <property type="entry name" value="NAD(P)-bd_dom_sf"/>
</dbReference>
<evidence type="ECO:0000256" key="1">
    <source>
        <dbReference type="ARBA" id="ARBA00006484"/>
    </source>
</evidence>
<dbReference type="Pfam" id="PF13561">
    <property type="entry name" value="adh_short_C2"/>
    <property type="match status" value="1"/>
</dbReference>
<dbReference type="Proteomes" id="UP001309876">
    <property type="component" value="Unassembled WGS sequence"/>
</dbReference>
<name>A0AAN7T4B7_9EURO</name>
<accession>A0AAN7T4B7</accession>
<dbReference type="PANTHER" id="PTHR24321:SF8">
    <property type="entry name" value="ESTRADIOL 17-BETA-DEHYDROGENASE 8-RELATED"/>
    <property type="match status" value="1"/>
</dbReference>